<dbReference type="OrthoDB" id="670767at2"/>
<feature type="domain" description="Lysozyme inhibitor LprI-like N-terminal" evidence="2">
    <location>
        <begin position="40"/>
        <end position="136"/>
    </location>
</feature>
<dbReference type="Gene3D" id="1.20.1270.180">
    <property type="match status" value="1"/>
</dbReference>
<evidence type="ECO:0000313" key="3">
    <source>
        <dbReference type="EMBL" id="ANH81964.1"/>
    </source>
</evidence>
<organism evidence="3 4">
    <name type="scientific">Niabella ginsenosidivorans</name>
    <dbReference type="NCBI Taxonomy" id="1176587"/>
    <lineage>
        <taxon>Bacteria</taxon>
        <taxon>Pseudomonadati</taxon>
        <taxon>Bacteroidota</taxon>
        <taxon>Chitinophagia</taxon>
        <taxon>Chitinophagales</taxon>
        <taxon>Chitinophagaceae</taxon>
        <taxon>Niabella</taxon>
    </lineage>
</organism>
<reference evidence="3 4" key="1">
    <citation type="submission" date="2016-05" db="EMBL/GenBank/DDBJ databases">
        <title>Niabella ginsenosidivorans BS26 whole genome sequencing.</title>
        <authorList>
            <person name="Im W.T."/>
            <person name="Siddiqi M.Z."/>
        </authorList>
    </citation>
    <scope>NUCLEOTIDE SEQUENCE [LARGE SCALE GENOMIC DNA]</scope>
    <source>
        <strain evidence="3 4">BS26</strain>
    </source>
</reference>
<feature type="chain" id="PRO_5008389906" description="Lysozyme inhibitor LprI-like N-terminal domain-containing protein" evidence="1">
    <location>
        <begin position="24"/>
        <end position="140"/>
    </location>
</feature>
<gene>
    <name evidence="3" type="ORF">A8C56_14185</name>
</gene>
<dbReference type="AlphaFoldDB" id="A0A1A9I5Z4"/>
<sequence>MKKNRYKKLFVFLLLEISLYAQSQTRADVDRLYEQQLQHCADATGHTDQCNRRLYDGLDSLLNVAYKNLLSKLSPSKRSALQKEERNWIKKRDLQFQQFEKEVNTHDGTSVPGTEIYDTFLYEKKNELVRKRVLQLIERL</sequence>
<proteinExistence type="predicted"/>
<protein>
    <recommendedName>
        <fullName evidence="2">Lysozyme inhibitor LprI-like N-terminal domain-containing protein</fullName>
    </recommendedName>
</protein>
<dbReference type="STRING" id="1176587.A8C56_14185"/>
<evidence type="ECO:0000256" key="1">
    <source>
        <dbReference type="SAM" id="SignalP"/>
    </source>
</evidence>
<name>A0A1A9I5Z4_9BACT</name>
<dbReference type="RefSeq" id="WP_067757273.1">
    <property type="nucleotide sequence ID" value="NZ_CP015772.1"/>
</dbReference>
<accession>A0A1A9I5Z4</accession>
<keyword evidence="4" id="KW-1185">Reference proteome</keyword>
<evidence type="ECO:0000313" key="4">
    <source>
        <dbReference type="Proteomes" id="UP000077667"/>
    </source>
</evidence>
<dbReference type="InterPro" id="IPR009739">
    <property type="entry name" value="LprI-like_N"/>
</dbReference>
<feature type="signal peptide" evidence="1">
    <location>
        <begin position="1"/>
        <end position="23"/>
    </location>
</feature>
<keyword evidence="1" id="KW-0732">Signal</keyword>
<dbReference type="Pfam" id="PF07007">
    <property type="entry name" value="LprI"/>
    <property type="match status" value="1"/>
</dbReference>
<evidence type="ECO:0000259" key="2">
    <source>
        <dbReference type="Pfam" id="PF07007"/>
    </source>
</evidence>
<dbReference type="Proteomes" id="UP000077667">
    <property type="component" value="Chromosome"/>
</dbReference>
<dbReference type="EMBL" id="CP015772">
    <property type="protein sequence ID" value="ANH81964.1"/>
    <property type="molecule type" value="Genomic_DNA"/>
</dbReference>
<dbReference type="KEGG" id="nia:A8C56_14185"/>